<keyword evidence="4 8" id="KW-0812">Transmembrane</keyword>
<dbReference type="PANTHER" id="PTHR30561:SF1">
    <property type="entry name" value="MULTIDRUG TRANSPORTER EMRE"/>
    <property type="match status" value="1"/>
</dbReference>
<keyword evidence="3" id="KW-1003">Cell membrane</keyword>
<evidence type="ECO:0000256" key="7">
    <source>
        <dbReference type="ARBA" id="ARBA00038032"/>
    </source>
</evidence>
<dbReference type="InterPro" id="IPR045324">
    <property type="entry name" value="Small_multidrug_res"/>
</dbReference>
<dbReference type="EMBL" id="JBHMEX010000023">
    <property type="protein sequence ID" value="MFB9063620.1"/>
    <property type="molecule type" value="Genomic_DNA"/>
</dbReference>
<dbReference type="RefSeq" id="WP_078677549.1">
    <property type="nucleotide sequence ID" value="NZ_JAUFQQ010000005.1"/>
</dbReference>
<feature type="transmembrane region" description="Helical" evidence="9">
    <location>
        <begin position="26"/>
        <end position="46"/>
    </location>
</feature>
<dbReference type="SUPFAM" id="SSF103481">
    <property type="entry name" value="Multidrug resistance efflux transporter EmrE"/>
    <property type="match status" value="1"/>
</dbReference>
<comment type="caution">
    <text evidence="10">The sequence shown here is derived from an EMBL/GenBank/DDBJ whole genome shotgun (WGS) entry which is preliminary data.</text>
</comment>
<dbReference type="Proteomes" id="UP001589589">
    <property type="component" value="Unassembled WGS sequence"/>
</dbReference>
<sequence>MKYLFLALSIILEVIGSSFMKASNGFTKIIPTSITIIAYIACFFFLSQALKHIPLGIAYAIWGGLGIVLTAIISVVVFKQSLDLPAIIGIILIVSGVFVMNFFSKTATH</sequence>
<dbReference type="PANTHER" id="PTHR30561">
    <property type="entry name" value="SMR FAMILY PROTON-DEPENDENT DRUG EFFLUX TRANSPORTER SUGE"/>
    <property type="match status" value="1"/>
</dbReference>
<evidence type="ECO:0000313" key="11">
    <source>
        <dbReference type="Proteomes" id="UP001589589"/>
    </source>
</evidence>
<dbReference type="Gene3D" id="1.10.3730.20">
    <property type="match status" value="1"/>
</dbReference>
<proteinExistence type="inferred from homology"/>
<evidence type="ECO:0000256" key="2">
    <source>
        <dbReference type="ARBA" id="ARBA00022448"/>
    </source>
</evidence>
<comment type="subcellular location">
    <subcellularLocation>
        <location evidence="1 8">Cell membrane</location>
        <topology evidence="1 8">Multi-pass membrane protein</topology>
    </subcellularLocation>
</comment>
<evidence type="ECO:0000256" key="4">
    <source>
        <dbReference type="ARBA" id="ARBA00022692"/>
    </source>
</evidence>
<keyword evidence="11" id="KW-1185">Reference proteome</keyword>
<reference evidence="10 11" key="1">
    <citation type="submission" date="2024-09" db="EMBL/GenBank/DDBJ databases">
        <authorList>
            <person name="Sun Q."/>
            <person name="Mori K."/>
        </authorList>
    </citation>
    <scope>NUCLEOTIDE SEQUENCE [LARGE SCALE GENOMIC DNA]</scope>
    <source>
        <strain evidence="10 11">CECT 7908</strain>
    </source>
</reference>
<gene>
    <name evidence="10" type="ORF">ACFFUQ_06260</name>
</gene>
<evidence type="ECO:0000313" key="10">
    <source>
        <dbReference type="EMBL" id="MFB9063620.1"/>
    </source>
</evidence>
<feature type="transmembrane region" description="Helical" evidence="9">
    <location>
        <begin position="58"/>
        <end position="78"/>
    </location>
</feature>
<evidence type="ECO:0000256" key="9">
    <source>
        <dbReference type="SAM" id="Phobius"/>
    </source>
</evidence>
<evidence type="ECO:0000256" key="3">
    <source>
        <dbReference type="ARBA" id="ARBA00022475"/>
    </source>
</evidence>
<evidence type="ECO:0000256" key="1">
    <source>
        <dbReference type="ARBA" id="ARBA00004651"/>
    </source>
</evidence>
<protein>
    <submittedName>
        <fullName evidence="10">DMT family transporter</fullName>
    </submittedName>
</protein>
<keyword evidence="6 9" id="KW-0472">Membrane</keyword>
<organism evidence="10 11">
    <name type="scientific">Flavobacterium branchiarum</name>
    <dbReference type="NCBI Taxonomy" id="1114870"/>
    <lineage>
        <taxon>Bacteria</taxon>
        <taxon>Pseudomonadati</taxon>
        <taxon>Bacteroidota</taxon>
        <taxon>Flavobacteriia</taxon>
        <taxon>Flavobacteriales</taxon>
        <taxon>Flavobacteriaceae</taxon>
        <taxon>Flavobacterium</taxon>
    </lineage>
</organism>
<comment type="similarity">
    <text evidence="7 8">Belongs to the drug/metabolite transporter (DMT) superfamily. Small multidrug resistance (SMR) (TC 2.A.7.1) family.</text>
</comment>
<evidence type="ECO:0000256" key="5">
    <source>
        <dbReference type="ARBA" id="ARBA00022989"/>
    </source>
</evidence>
<name>A0ABV5FJ98_9FLAO</name>
<evidence type="ECO:0000256" key="6">
    <source>
        <dbReference type="ARBA" id="ARBA00023136"/>
    </source>
</evidence>
<feature type="transmembrane region" description="Helical" evidence="9">
    <location>
        <begin position="84"/>
        <end position="103"/>
    </location>
</feature>
<keyword evidence="2" id="KW-0813">Transport</keyword>
<keyword evidence="5 9" id="KW-1133">Transmembrane helix</keyword>
<dbReference type="InterPro" id="IPR037185">
    <property type="entry name" value="EmrE-like"/>
</dbReference>
<dbReference type="Pfam" id="PF00893">
    <property type="entry name" value="Multi_Drug_Res"/>
    <property type="match status" value="1"/>
</dbReference>
<dbReference type="InterPro" id="IPR000390">
    <property type="entry name" value="Small_drug/metabolite_transptr"/>
</dbReference>
<accession>A0ABV5FJ98</accession>
<evidence type="ECO:0000256" key="8">
    <source>
        <dbReference type="RuleBase" id="RU003942"/>
    </source>
</evidence>